<proteinExistence type="predicted"/>
<dbReference type="Proteomes" id="UP001501095">
    <property type="component" value="Unassembled WGS sequence"/>
</dbReference>
<gene>
    <name evidence="2" type="ORF">GCM10010423_05910</name>
</gene>
<accession>A0ABP6AJJ4</accession>
<feature type="compositionally biased region" description="Low complexity" evidence="1">
    <location>
        <begin position="59"/>
        <end position="68"/>
    </location>
</feature>
<organism evidence="2 3">
    <name type="scientific">Streptomyces levis</name>
    <dbReference type="NCBI Taxonomy" id="285566"/>
    <lineage>
        <taxon>Bacteria</taxon>
        <taxon>Bacillati</taxon>
        <taxon>Actinomycetota</taxon>
        <taxon>Actinomycetes</taxon>
        <taxon>Kitasatosporales</taxon>
        <taxon>Streptomycetaceae</taxon>
        <taxon>Streptomyces</taxon>
    </lineage>
</organism>
<evidence type="ECO:0000256" key="1">
    <source>
        <dbReference type="SAM" id="MobiDB-lite"/>
    </source>
</evidence>
<feature type="region of interest" description="Disordered" evidence="1">
    <location>
        <begin position="59"/>
        <end position="86"/>
    </location>
</feature>
<name>A0ABP6AJJ4_9ACTN</name>
<evidence type="ECO:0000313" key="3">
    <source>
        <dbReference type="Proteomes" id="UP001501095"/>
    </source>
</evidence>
<sequence length="144" mass="14128">MRSAYWKAEPALTGGLMVRRRAAAVVGLLACLLMLPLLVPGPAGDGSASVTVAAGHLVEPGAPSGAAAERAEGAQEPCPCEDEPSARRLAARTPRAAGAAGVSAVVAGAPRTERGAGGPAATAGRCPAPGGAIPNAVELRAFRC</sequence>
<comment type="caution">
    <text evidence="2">The sequence shown here is derived from an EMBL/GenBank/DDBJ whole genome shotgun (WGS) entry which is preliminary data.</text>
</comment>
<protein>
    <submittedName>
        <fullName evidence="2">Uncharacterized protein</fullName>
    </submittedName>
</protein>
<evidence type="ECO:0000313" key="2">
    <source>
        <dbReference type="EMBL" id="GAA2517094.1"/>
    </source>
</evidence>
<dbReference type="EMBL" id="BAAATM010000002">
    <property type="protein sequence ID" value="GAA2517094.1"/>
    <property type="molecule type" value="Genomic_DNA"/>
</dbReference>
<reference evidence="3" key="1">
    <citation type="journal article" date="2019" name="Int. J. Syst. Evol. Microbiol.">
        <title>The Global Catalogue of Microorganisms (GCM) 10K type strain sequencing project: providing services to taxonomists for standard genome sequencing and annotation.</title>
        <authorList>
            <consortium name="The Broad Institute Genomics Platform"/>
            <consortium name="The Broad Institute Genome Sequencing Center for Infectious Disease"/>
            <person name="Wu L."/>
            <person name="Ma J."/>
        </authorList>
    </citation>
    <scope>NUCLEOTIDE SEQUENCE [LARGE SCALE GENOMIC DNA]</scope>
    <source>
        <strain evidence="3">JCM 6924</strain>
    </source>
</reference>
<keyword evidence="3" id="KW-1185">Reference proteome</keyword>